<reference evidence="1" key="1">
    <citation type="journal article" date="2015" name="Nature">
        <title>Complex archaea that bridge the gap between prokaryotes and eukaryotes.</title>
        <authorList>
            <person name="Spang A."/>
            <person name="Saw J.H."/>
            <person name="Jorgensen S.L."/>
            <person name="Zaremba-Niedzwiedzka K."/>
            <person name="Martijn J."/>
            <person name="Lind A.E."/>
            <person name="van Eijk R."/>
            <person name="Schleper C."/>
            <person name="Guy L."/>
            <person name="Ettema T.J."/>
        </authorList>
    </citation>
    <scope>NUCLEOTIDE SEQUENCE</scope>
</reference>
<gene>
    <name evidence="1" type="ORF">LCGC14_0371040</name>
</gene>
<comment type="caution">
    <text evidence="1">The sequence shown here is derived from an EMBL/GenBank/DDBJ whole genome shotgun (WGS) entry which is preliminary data.</text>
</comment>
<evidence type="ECO:0000313" key="1">
    <source>
        <dbReference type="EMBL" id="KKN76418.1"/>
    </source>
</evidence>
<dbReference type="AlphaFoldDB" id="A0A0F9WDW1"/>
<protein>
    <submittedName>
        <fullName evidence="1">Uncharacterized protein</fullName>
    </submittedName>
</protein>
<name>A0A0F9WDW1_9ZZZZ</name>
<organism evidence="1">
    <name type="scientific">marine sediment metagenome</name>
    <dbReference type="NCBI Taxonomy" id="412755"/>
    <lineage>
        <taxon>unclassified sequences</taxon>
        <taxon>metagenomes</taxon>
        <taxon>ecological metagenomes</taxon>
    </lineage>
</organism>
<proteinExistence type="predicted"/>
<dbReference type="EMBL" id="LAZR01000296">
    <property type="protein sequence ID" value="KKN76418.1"/>
    <property type="molecule type" value="Genomic_DNA"/>
</dbReference>
<sequence>MIIINGGNPLKDCPTDWHQAEKWCDDANNKRADYPQWSFDSGFKLDYDGDLISLNCRFYPPKTHYGETWDGTATVSIFGNKVEEKKFDCETLEQLKAEVESYIEKLKQRVRLLT</sequence>
<accession>A0A0F9WDW1</accession>